<keyword evidence="2" id="KW-1185">Reference proteome</keyword>
<organism evidence="1 2">
    <name type="scientific">Castilleja foliolosa</name>
    <dbReference type="NCBI Taxonomy" id="1961234"/>
    <lineage>
        <taxon>Eukaryota</taxon>
        <taxon>Viridiplantae</taxon>
        <taxon>Streptophyta</taxon>
        <taxon>Embryophyta</taxon>
        <taxon>Tracheophyta</taxon>
        <taxon>Spermatophyta</taxon>
        <taxon>Magnoliopsida</taxon>
        <taxon>eudicotyledons</taxon>
        <taxon>Gunneridae</taxon>
        <taxon>Pentapetalae</taxon>
        <taxon>asterids</taxon>
        <taxon>lamiids</taxon>
        <taxon>Lamiales</taxon>
        <taxon>Orobanchaceae</taxon>
        <taxon>Pedicularideae</taxon>
        <taxon>Castillejinae</taxon>
        <taxon>Castilleja</taxon>
    </lineage>
</organism>
<evidence type="ECO:0000313" key="1">
    <source>
        <dbReference type="EMBL" id="KAL3630696.1"/>
    </source>
</evidence>
<evidence type="ECO:0000313" key="2">
    <source>
        <dbReference type="Proteomes" id="UP001632038"/>
    </source>
</evidence>
<dbReference type="Proteomes" id="UP001632038">
    <property type="component" value="Unassembled WGS sequence"/>
</dbReference>
<proteinExistence type="predicted"/>
<sequence length="119" mass="13491">MVSKSTLINATITDETVSAEAVFFDESMQMILNISCKDMVLESFSCSLAKGCTFKLLSTTSPTLQEVPTSNQQRQLPEHLHSVRQRHSQNQTLQNGSFYKLQMQVPRRDRGMHNLLTDN</sequence>
<gene>
    <name evidence="1" type="ORF">CASFOL_023680</name>
</gene>
<accession>A0ABD3CL78</accession>
<name>A0ABD3CL78_9LAMI</name>
<dbReference type="AlphaFoldDB" id="A0ABD3CL78"/>
<comment type="caution">
    <text evidence="1">The sequence shown here is derived from an EMBL/GenBank/DDBJ whole genome shotgun (WGS) entry which is preliminary data.</text>
</comment>
<dbReference type="EMBL" id="JAVIJP010000032">
    <property type="protein sequence ID" value="KAL3630696.1"/>
    <property type="molecule type" value="Genomic_DNA"/>
</dbReference>
<reference evidence="2" key="1">
    <citation type="journal article" date="2024" name="IScience">
        <title>Strigolactones Initiate the Formation of Haustorium-like Structures in Castilleja.</title>
        <authorList>
            <person name="Buerger M."/>
            <person name="Peterson D."/>
            <person name="Chory J."/>
        </authorList>
    </citation>
    <scope>NUCLEOTIDE SEQUENCE [LARGE SCALE GENOMIC DNA]</scope>
</reference>
<protein>
    <submittedName>
        <fullName evidence="1">Uncharacterized protein</fullName>
    </submittedName>
</protein>